<evidence type="ECO:0000313" key="2">
    <source>
        <dbReference type="EMBL" id="CAF0700303.1"/>
    </source>
</evidence>
<dbReference type="EMBL" id="CAJNOB010000029">
    <property type="protein sequence ID" value="CAF0700303.1"/>
    <property type="molecule type" value="Genomic_DNA"/>
</dbReference>
<protein>
    <submittedName>
        <fullName evidence="2">Uncharacterized protein</fullName>
    </submittedName>
</protein>
<evidence type="ECO:0000256" key="1">
    <source>
        <dbReference type="SAM" id="Coils"/>
    </source>
</evidence>
<gene>
    <name evidence="2" type="ORF">MPNT_350005</name>
</gene>
<organism evidence="2 3">
    <name type="scientific">Candidatus Methylacidithermus pantelleriae</name>
    <dbReference type="NCBI Taxonomy" id="2744239"/>
    <lineage>
        <taxon>Bacteria</taxon>
        <taxon>Pseudomonadati</taxon>
        <taxon>Verrucomicrobiota</taxon>
        <taxon>Methylacidiphilae</taxon>
        <taxon>Methylacidiphilales</taxon>
        <taxon>Methylacidiphilaceae</taxon>
        <taxon>Candidatus Methylacidithermus</taxon>
    </lineage>
</organism>
<dbReference type="RefSeq" id="WP_174583403.1">
    <property type="nucleotide sequence ID" value="NZ_CAJNOB010000029.1"/>
</dbReference>
<comment type="caution">
    <text evidence="2">The sequence shown here is derived from an EMBL/GenBank/DDBJ whole genome shotgun (WGS) entry which is preliminary data.</text>
</comment>
<reference evidence="2" key="1">
    <citation type="submission" date="2021-02" db="EMBL/GenBank/DDBJ databases">
        <authorList>
            <person name="Cremers G."/>
            <person name="Picone N."/>
        </authorList>
    </citation>
    <scope>NUCLEOTIDE SEQUENCE</scope>
    <source>
        <strain evidence="2">PQ17</strain>
    </source>
</reference>
<proteinExistence type="predicted"/>
<name>A0A8J2FRP8_9BACT</name>
<sequence>MAEETHIDLKTEEGKAAFVDVALSEPETRPHFLKLFKKLFPKSVVPEIDAKEAAMQEIQPVLEELKKENEELKTKLGSVVKENHRITQWHEYRQKGYSDNVILEAEKLVAEGKVADMDTALELTSLKNRPPETEPPGRWLRYKEEPAIDLQEIQKLGSKKLMMRAAKEAAKKEFDEVRRKVLGR</sequence>
<dbReference type="AlphaFoldDB" id="A0A8J2FRP8"/>
<dbReference type="Proteomes" id="UP000663859">
    <property type="component" value="Unassembled WGS sequence"/>
</dbReference>
<feature type="coiled-coil region" evidence="1">
    <location>
        <begin position="51"/>
        <end position="82"/>
    </location>
</feature>
<accession>A0A8J2FRP8</accession>
<evidence type="ECO:0000313" key="3">
    <source>
        <dbReference type="Proteomes" id="UP000663859"/>
    </source>
</evidence>
<keyword evidence="3" id="KW-1185">Reference proteome</keyword>
<keyword evidence="1" id="KW-0175">Coiled coil</keyword>